<evidence type="ECO:0000256" key="2">
    <source>
        <dbReference type="ARBA" id="ARBA00023080"/>
    </source>
</evidence>
<sequence length="194" mass="22091">MSVLSKKDILDEIKKNNLVITPIFDKEETFDNVSVNVRLGNEFIIMKRQSFPIFDIAEQNANIDDYQKKIKVNYGEKFILHPNELILSSTLEYISMPKNLMCYTIGKSSWGRVGLIIATATKVDPGFQGCITLEIINEGETPLVLYPGVPIAQLVFHKASSPVEYDGEFKYSVSPVFPDFSKKAKKWDFWINKT</sequence>
<dbReference type="Pfam" id="PF22769">
    <property type="entry name" value="DCD"/>
    <property type="match status" value="1"/>
</dbReference>
<name>A0A0S4XLZ5_9BACT</name>
<dbReference type="InterPro" id="IPR011962">
    <property type="entry name" value="dCTP_deaminase"/>
</dbReference>
<evidence type="ECO:0000256" key="1">
    <source>
        <dbReference type="ARBA" id="ARBA00022801"/>
    </source>
</evidence>
<dbReference type="Gene3D" id="2.70.40.10">
    <property type="match status" value="1"/>
</dbReference>
<keyword evidence="2" id="KW-0546">Nucleotide metabolism</keyword>
<keyword evidence="1 3" id="KW-0378">Hydrolase</keyword>
<dbReference type="GO" id="GO:0006229">
    <property type="term" value="P:dUTP biosynthetic process"/>
    <property type="evidence" value="ECO:0007669"/>
    <property type="project" value="InterPro"/>
</dbReference>
<gene>
    <name evidence="3" type="primary">dcd</name>
    <name evidence="3" type="ORF">BN3087_280009</name>
</gene>
<dbReference type="AlphaFoldDB" id="A0A0S4XLZ5"/>
<dbReference type="InterPro" id="IPR033704">
    <property type="entry name" value="dUTPase_trimeric"/>
</dbReference>
<dbReference type="SUPFAM" id="SSF51283">
    <property type="entry name" value="dUTPase-like"/>
    <property type="match status" value="1"/>
</dbReference>
<dbReference type="EC" id="3.5.4.13" evidence="3"/>
<dbReference type="CDD" id="cd07557">
    <property type="entry name" value="trimeric_dUTPase"/>
    <property type="match status" value="1"/>
</dbReference>
<dbReference type="GO" id="GO:0008829">
    <property type="term" value="F:dCTP deaminase activity"/>
    <property type="evidence" value="ECO:0007669"/>
    <property type="project" value="UniProtKB-EC"/>
</dbReference>
<proteinExistence type="predicted"/>
<dbReference type="PANTHER" id="PTHR42680">
    <property type="entry name" value="DCTP DEAMINASE"/>
    <property type="match status" value="1"/>
</dbReference>
<accession>A0A0S4XLZ5</accession>
<dbReference type="InterPro" id="IPR036157">
    <property type="entry name" value="dUTPase-like_sf"/>
</dbReference>
<dbReference type="PANTHER" id="PTHR42680:SF3">
    <property type="entry name" value="DCTP DEAMINASE"/>
    <property type="match status" value="1"/>
</dbReference>
<dbReference type="EMBL" id="FAXN01000027">
    <property type="protein sequence ID" value="CUV65338.1"/>
    <property type="molecule type" value="Genomic_DNA"/>
</dbReference>
<evidence type="ECO:0000313" key="3">
    <source>
        <dbReference type="EMBL" id="CUV65338.1"/>
    </source>
</evidence>
<organism evidence="3">
    <name type="scientific">Sulfurovum sp. enrichment culture clone C5</name>
    <dbReference type="NCBI Taxonomy" id="497650"/>
    <lineage>
        <taxon>Bacteria</taxon>
        <taxon>Pseudomonadati</taxon>
        <taxon>Campylobacterota</taxon>
        <taxon>Epsilonproteobacteria</taxon>
        <taxon>Campylobacterales</taxon>
        <taxon>Sulfurovaceae</taxon>
        <taxon>Sulfurovum</taxon>
        <taxon>environmental samples</taxon>
    </lineage>
</organism>
<reference evidence="3" key="1">
    <citation type="submission" date="2015-11" db="EMBL/GenBank/DDBJ databases">
        <authorList>
            <person name="Zhang Y."/>
            <person name="Guo Z."/>
        </authorList>
    </citation>
    <scope>NUCLEOTIDE SEQUENCE</scope>
    <source>
        <strain evidence="3">BN30871</strain>
    </source>
</reference>
<protein>
    <submittedName>
        <fullName evidence="3">Putative deoxycytidine triphosphate deaminase</fullName>
        <ecNumber evidence="3">3.5.4.13</ecNumber>
    </submittedName>
</protein>
<dbReference type="NCBIfam" id="TIGR02274">
    <property type="entry name" value="dCTP_deam"/>
    <property type="match status" value="1"/>
</dbReference>